<organism evidence="6 7">
    <name type="scientific">Alkalicoccobacillus plakortidis</name>
    <dbReference type="NCBI Taxonomy" id="444060"/>
    <lineage>
        <taxon>Bacteria</taxon>
        <taxon>Bacillati</taxon>
        <taxon>Bacillota</taxon>
        <taxon>Bacilli</taxon>
        <taxon>Bacillales</taxon>
        <taxon>Bacillaceae</taxon>
        <taxon>Alkalicoccobacillus</taxon>
    </lineage>
</organism>
<dbReference type="InterPro" id="IPR030678">
    <property type="entry name" value="Peptide/Ni-bd"/>
</dbReference>
<dbReference type="GO" id="GO:0042597">
    <property type="term" value="C:periplasmic space"/>
    <property type="evidence" value="ECO:0007669"/>
    <property type="project" value="UniProtKB-ARBA"/>
</dbReference>
<dbReference type="GO" id="GO:0043190">
    <property type="term" value="C:ATP-binding cassette (ABC) transporter complex"/>
    <property type="evidence" value="ECO:0007669"/>
    <property type="project" value="InterPro"/>
</dbReference>
<evidence type="ECO:0000313" key="7">
    <source>
        <dbReference type="Proteomes" id="UP000051061"/>
    </source>
</evidence>
<feature type="domain" description="Solute-binding protein family 5" evidence="5">
    <location>
        <begin position="75"/>
        <end position="425"/>
    </location>
</feature>
<feature type="signal peptide" evidence="4">
    <location>
        <begin position="1"/>
        <end position="23"/>
    </location>
</feature>
<dbReference type="GO" id="GO:1904680">
    <property type="term" value="F:peptide transmembrane transporter activity"/>
    <property type="evidence" value="ECO:0007669"/>
    <property type="project" value="TreeGrafter"/>
</dbReference>
<sequence length="509" mass="57516">MVKASRVTYVVACSALLLFTACSSDTNTTNQTELKEATFLFNFPSQTIDPSLDYTPLRAGVTETLVKLNDDDLSIEPWLAEDWQSEDGQHWTFTIRSEVLFHNGEPLTAESVKQSLERAMEQNPGVMEVLNIDYMEASDQTLTIVTNEPFPQFPSELVHPNASILEVGASEPEQRPVGTGPFMVDSFVANSALDVKRFDEYWDGAARLDQARFTFNEDESARLSALKSGGADIVYRPPVDSLTDLEADPLYKTESVVGLRTHELIFNTRNEWFEDESIRKAFDALVDREELMNEIMSGQAVLANGPFLPDFEFTPEYDQKDTGKETALAWFEEAGFETENEVVTKEGEPLHFTLVTYTSRAEFPILAQALQSKAKEIGITISIEVVDNYEEYLLQEESWDIGMYSPLIAPRGDASYFLNVSFKPDGALNFSKVDHPELTSIIDELDKTIDESERNQLIEDALLLIDQETYYSYLVHPNIVVAMNDRVENWNTSRSEYYMLTNELDVDGD</sequence>
<protein>
    <submittedName>
        <fullName evidence="6">ABC transporter substrate-binding protein</fullName>
    </submittedName>
</protein>
<dbReference type="NCBIfam" id="NF045468">
    <property type="entry name" value="Opp5A_nikA"/>
    <property type="match status" value="1"/>
</dbReference>
<proteinExistence type="inferred from homology"/>
<dbReference type="InterPro" id="IPR050035">
    <property type="entry name" value="NikA"/>
</dbReference>
<keyword evidence="3 4" id="KW-0732">Signal</keyword>
<reference evidence="6 7" key="1">
    <citation type="submission" date="2015-09" db="EMBL/GenBank/DDBJ databases">
        <title>Genome sequencing project for genomic taxonomy and phylogenomics of Bacillus-like bacteria.</title>
        <authorList>
            <person name="Liu B."/>
            <person name="Wang J."/>
            <person name="Zhu Y."/>
            <person name="Liu G."/>
            <person name="Chen Q."/>
            <person name="Chen Z."/>
            <person name="Lan J."/>
            <person name="Che J."/>
            <person name="Ge C."/>
            <person name="Shi H."/>
            <person name="Pan Z."/>
            <person name="Liu X."/>
        </authorList>
    </citation>
    <scope>NUCLEOTIDE SEQUENCE [LARGE SCALE GENOMIC DNA]</scope>
    <source>
        <strain evidence="6 7">DSM 19153</strain>
    </source>
</reference>
<dbReference type="PANTHER" id="PTHR30290:SF9">
    <property type="entry name" value="OLIGOPEPTIDE-BINDING PROTEIN APPA"/>
    <property type="match status" value="1"/>
</dbReference>
<dbReference type="Pfam" id="PF00496">
    <property type="entry name" value="SBP_bac_5"/>
    <property type="match status" value="1"/>
</dbReference>
<dbReference type="SUPFAM" id="SSF53850">
    <property type="entry name" value="Periplasmic binding protein-like II"/>
    <property type="match status" value="1"/>
</dbReference>
<dbReference type="Proteomes" id="UP000051061">
    <property type="component" value="Unassembled WGS sequence"/>
</dbReference>
<keyword evidence="7" id="KW-1185">Reference proteome</keyword>
<evidence type="ECO:0000256" key="2">
    <source>
        <dbReference type="ARBA" id="ARBA00022448"/>
    </source>
</evidence>
<dbReference type="PANTHER" id="PTHR30290">
    <property type="entry name" value="PERIPLASMIC BINDING COMPONENT OF ABC TRANSPORTER"/>
    <property type="match status" value="1"/>
</dbReference>
<evidence type="ECO:0000256" key="1">
    <source>
        <dbReference type="ARBA" id="ARBA00005695"/>
    </source>
</evidence>
<gene>
    <name evidence="6" type="ORF">AN965_00660</name>
</gene>
<dbReference type="EMBL" id="LJJD01000003">
    <property type="protein sequence ID" value="KQL58945.1"/>
    <property type="molecule type" value="Genomic_DNA"/>
</dbReference>
<dbReference type="InterPro" id="IPR039424">
    <property type="entry name" value="SBP_5"/>
</dbReference>
<comment type="similarity">
    <text evidence="1">Belongs to the bacterial solute-binding protein 5 family.</text>
</comment>
<comment type="caution">
    <text evidence="6">The sequence shown here is derived from an EMBL/GenBank/DDBJ whole genome shotgun (WGS) entry which is preliminary data.</text>
</comment>
<accession>A0A9D5I2Q2</accession>
<dbReference type="PROSITE" id="PS51257">
    <property type="entry name" value="PROKAR_LIPOPROTEIN"/>
    <property type="match status" value="1"/>
</dbReference>
<evidence type="ECO:0000259" key="5">
    <source>
        <dbReference type="Pfam" id="PF00496"/>
    </source>
</evidence>
<dbReference type="InterPro" id="IPR000914">
    <property type="entry name" value="SBP_5_dom"/>
</dbReference>
<dbReference type="Gene3D" id="3.10.105.10">
    <property type="entry name" value="Dipeptide-binding Protein, Domain 3"/>
    <property type="match status" value="1"/>
</dbReference>
<dbReference type="GO" id="GO:0015833">
    <property type="term" value="P:peptide transport"/>
    <property type="evidence" value="ECO:0007669"/>
    <property type="project" value="TreeGrafter"/>
</dbReference>
<dbReference type="PIRSF" id="PIRSF002741">
    <property type="entry name" value="MppA"/>
    <property type="match status" value="1"/>
</dbReference>
<name>A0A9D5I2Q2_9BACI</name>
<evidence type="ECO:0000256" key="3">
    <source>
        <dbReference type="ARBA" id="ARBA00022729"/>
    </source>
</evidence>
<dbReference type="Gene3D" id="3.40.190.10">
    <property type="entry name" value="Periplasmic binding protein-like II"/>
    <property type="match status" value="1"/>
</dbReference>
<dbReference type="AlphaFoldDB" id="A0A9D5I2Q2"/>
<dbReference type="CDD" id="cd08490">
    <property type="entry name" value="PBP2_NikA_DppA_OppA_like_3"/>
    <property type="match status" value="1"/>
</dbReference>
<evidence type="ECO:0000256" key="4">
    <source>
        <dbReference type="SAM" id="SignalP"/>
    </source>
</evidence>
<evidence type="ECO:0000313" key="6">
    <source>
        <dbReference type="EMBL" id="KQL58945.1"/>
    </source>
</evidence>
<feature type="chain" id="PRO_5038714014" evidence="4">
    <location>
        <begin position="24"/>
        <end position="509"/>
    </location>
</feature>
<keyword evidence="2" id="KW-0813">Transport</keyword>